<gene>
    <name evidence="1" type="ORF">NUW58_g2372</name>
</gene>
<protein>
    <submittedName>
        <fullName evidence="1">Uncharacterized protein</fullName>
    </submittedName>
</protein>
<accession>A0ACC1PFW3</accession>
<organism evidence="1 2">
    <name type="scientific">Xylaria curta</name>
    <dbReference type="NCBI Taxonomy" id="42375"/>
    <lineage>
        <taxon>Eukaryota</taxon>
        <taxon>Fungi</taxon>
        <taxon>Dikarya</taxon>
        <taxon>Ascomycota</taxon>
        <taxon>Pezizomycotina</taxon>
        <taxon>Sordariomycetes</taxon>
        <taxon>Xylariomycetidae</taxon>
        <taxon>Xylariales</taxon>
        <taxon>Xylariaceae</taxon>
        <taxon>Xylaria</taxon>
    </lineage>
</organism>
<name>A0ACC1PFW3_9PEZI</name>
<dbReference type="EMBL" id="JAPDGR010000304">
    <property type="protein sequence ID" value="KAJ2991851.1"/>
    <property type="molecule type" value="Genomic_DNA"/>
</dbReference>
<comment type="caution">
    <text evidence="1">The sequence shown here is derived from an EMBL/GenBank/DDBJ whole genome shotgun (WGS) entry which is preliminary data.</text>
</comment>
<keyword evidence="2" id="KW-1185">Reference proteome</keyword>
<evidence type="ECO:0000313" key="1">
    <source>
        <dbReference type="EMBL" id="KAJ2991851.1"/>
    </source>
</evidence>
<dbReference type="Proteomes" id="UP001143856">
    <property type="component" value="Unassembled WGS sequence"/>
</dbReference>
<proteinExistence type="predicted"/>
<sequence>MASPGASGVDLSHIPLSKPPPGEVTNFVNPESISWAGRLSIYLTLPIMVIAFTLRLYVRIQKRRLGADDHKSCGASTAGVVFRYRAFDFEVEDNRYLSIQFEALSVAELNIGILCACIPVFFVLFKTAARRTEYGFIYLKEHFSPRGSGRGDIAGREGTHHPKIEAQVPSGTLNRLKSIFRKVGRTQAQGTEALTDLRTSDFLELQSADYDYHAHIRRGSHTASTKSLIKPRSNV</sequence>
<evidence type="ECO:0000313" key="2">
    <source>
        <dbReference type="Proteomes" id="UP001143856"/>
    </source>
</evidence>
<reference evidence="1" key="1">
    <citation type="submission" date="2022-10" db="EMBL/GenBank/DDBJ databases">
        <title>Genome Sequence of Xylaria curta.</title>
        <authorList>
            <person name="Buettner E."/>
        </authorList>
    </citation>
    <scope>NUCLEOTIDE SEQUENCE</scope>
    <source>
        <strain evidence="1">Babe10</strain>
    </source>
</reference>